<comment type="subcellular location">
    <subcellularLocation>
        <location evidence="1">Secreted</location>
    </subcellularLocation>
</comment>
<evidence type="ECO:0000259" key="7">
    <source>
        <dbReference type="SMART" id="SM00912"/>
    </source>
</evidence>
<dbReference type="NCBIfam" id="TIGR01901">
    <property type="entry name" value="adhes_NPXG"/>
    <property type="match status" value="1"/>
</dbReference>
<dbReference type="RefSeq" id="WP_189530501.1">
    <property type="nucleotide sequence ID" value="NZ_BMYX01000001.1"/>
</dbReference>
<dbReference type="Proteomes" id="UP000645257">
    <property type="component" value="Unassembled WGS sequence"/>
</dbReference>
<name>A0A918NX95_9NEIS</name>
<keyword evidence="2" id="KW-0964">Secreted</keyword>
<dbReference type="InterPro" id="IPR012334">
    <property type="entry name" value="Pectin_lyas_fold"/>
</dbReference>
<feature type="domain" description="Filamentous haemagglutinin FhaB/tRNA nuclease CdiA-like TPS" evidence="7">
    <location>
        <begin position="132"/>
        <end position="247"/>
    </location>
</feature>
<evidence type="ECO:0000256" key="3">
    <source>
        <dbReference type="ARBA" id="ARBA00022729"/>
    </source>
</evidence>
<evidence type="ECO:0000256" key="4">
    <source>
        <dbReference type="SAM" id="Coils"/>
    </source>
</evidence>
<dbReference type="Gene3D" id="2.160.20.10">
    <property type="entry name" value="Single-stranded right-handed beta-helix, Pectin lyase-like"/>
    <property type="match status" value="1"/>
</dbReference>
<organism evidence="8 9">
    <name type="scientific">Paludibacterium paludis</name>
    <dbReference type="NCBI Taxonomy" id="1225769"/>
    <lineage>
        <taxon>Bacteria</taxon>
        <taxon>Pseudomonadati</taxon>
        <taxon>Pseudomonadota</taxon>
        <taxon>Betaproteobacteria</taxon>
        <taxon>Neisseriales</taxon>
        <taxon>Chromobacteriaceae</taxon>
        <taxon>Paludibacterium</taxon>
    </lineage>
</organism>
<feature type="region of interest" description="Disordered" evidence="5">
    <location>
        <begin position="332"/>
        <end position="351"/>
    </location>
</feature>
<protein>
    <recommendedName>
        <fullName evidence="7">Filamentous haemagglutinin FhaB/tRNA nuclease CdiA-like TPS domain-containing protein</fullName>
    </recommendedName>
</protein>
<evidence type="ECO:0000256" key="5">
    <source>
        <dbReference type="SAM" id="MobiDB-lite"/>
    </source>
</evidence>
<dbReference type="Pfam" id="PF05860">
    <property type="entry name" value="TPS"/>
    <property type="match status" value="1"/>
</dbReference>
<dbReference type="SMART" id="SM00912">
    <property type="entry name" value="Haemagg_act"/>
    <property type="match status" value="1"/>
</dbReference>
<evidence type="ECO:0000313" key="8">
    <source>
        <dbReference type="EMBL" id="GGY04320.1"/>
    </source>
</evidence>
<proteinExistence type="predicted"/>
<feature type="signal peptide" evidence="6">
    <location>
        <begin position="1"/>
        <end position="34"/>
    </location>
</feature>
<dbReference type="SUPFAM" id="SSF51126">
    <property type="entry name" value="Pectin lyase-like"/>
    <property type="match status" value="1"/>
</dbReference>
<dbReference type="Pfam" id="PF12545">
    <property type="entry name" value="DUF3739"/>
    <property type="match status" value="1"/>
</dbReference>
<keyword evidence="3 6" id="KW-0732">Signal</keyword>
<evidence type="ECO:0000256" key="2">
    <source>
        <dbReference type="ARBA" id="ARBA00022525"/>
    </source>
</evidence>
<reference evidence="8" key="1">
    <citation type="journal article" date="2014" name="Int. J. Syst. Evol. Microbiol.">
        <title>Complete genome sequence of Corynebacterium casei LMG S-19264T (=DSM 44701T), isolated from a smear-ripened cheese.</title>
        <authorList>
            <consortium name="US DOE Joint Genome Institute (JGI-PGF)"/>
            <person name="Walter F."/>
            <person name="Albersmeier A."/>
            <person name="Kalinowski J."/>
            <person name="Ruckert C."/>
        </authorList>
    </citation>
    <scope>NUCLEOTIDE SEQUENCE</scope>
    <source>
        <strain evidence="8">KCTC 32182</strain>
    </source>
</reference>
<evidence type="ECO:0000256" key="1">
    <source>
        <dbReference type="ARBA" id="ARBA00004613"/>
    </source>
</evidence>
<evidence type="ECO:0000256" key="6">
    <source>
        <dbReference type="SAM" id="SignalP"/>
    </source>
</evidence>
<dbReference type="InterPro" id="IPR011050">
    <property type="entry name" value="Pectin_lyase_fold/virulence"/>
</dbReference>
<dbReference type="InterPro" id="IPR021026">
    <property type="entry name" value="Filamn_hemagglutn_DUF3739"/>
</dbReference>
<gene>
    <name evidence="8" type="ORF">GCM10011289_03540</name>
</gene>
<comment type="caution">
    <text evidence="8">The sequence shown here is derived from an EMBL/GenBank/DDBJ whole genome shotgun (WGS) entry which is preliminary data.</text>
</comment>
<reference evidence="8" key="2">
    <citation type="submission" date="2020-09" db="EMBL/GenBank/DDBJ databases">
        <authorList>
            <person name="Sun Q."/>
            <person name="Kim S."/>
        </authorList>
    </citation>
    <scope>NUCLEOTIDE SEQUENCE</scope>
    <source>
        <strain evidence="8">KCTC 32182</strain>
    </source>
</reference>
<dbReference type="PANTHER" id="PTHR12338:SF8">
    <property type="entry name" value="HEME_HEMOPEXIN-BINDING PROTEIN"/>
    <property type="match status" value="1"/>
</dbReference>
<dbReference type="InterPro" id="IPR050909">
    <property type="entry name" value="Bact_Autotransporter_VF"/>
</dbReference>
<dbReference type="PANTHER" id="PTHR12338">
    <property type="entry name" value="AUTOTRANSPORTER"/>
    <property type="match status" value="1"/>
</dbReference>
<keyword evidence="4" id="KW-0175">Coiled coil</keyword>
<dbReference type="GO" id="GO:0005576">
    <property type="term" value="C:extracellular region"/>
    <property type="evidence" value="ECO:0007669"/>
    <property type="project" value="UniProtKB-SubCell"/>
</dbReference>
<feature type="chain" id="PRO_5036697801" description="Filamentous haemagglutinin FhaB/tRNA nuclease CdiA-like TPS domain-containing protein" evidence="6">
    <location>
        <begin position="35"/>
        <end position="4393"/>
    </location>
</feature>
<sequence>MAHFRSASRRVRLSPLVEAVAVAFMGFASAAAQAQTPAPVGGAWFASPQSVNASREARPAPTNADATLDAAALRQQQAARQTLQRSVDNLERTAAAIAAQQAAQRAARDAAALAATGVPDGLARGGLWDRDANGALLPWSGAERPEQKPPQDGKTHVVIRQTRDKAILNWDTFNVGRNTTVDFQQNSTDAVLNRVTGADARPSQILGAIKGNGTVMVVNQNGIVFTGTSQVNVRNLVAAAARIDDAQFRERGLYGANGGVPTFTEARGNVEVRAGAQIVTHRPASSTTGGGYVLLLGAAVAQAGQIVTPVGQTVLAAGDSFYIRKGVGTEGNTTSTTAGHEVSTARAPGSTAGRVTNTGLILAETGDVTLTGHDVVQAGVIAATTSTAKRGTIHLSSRAGDTTGTVALAGGVTAVLLDGSVTTALDAQREAAIKQLSGVRSTNDPSGVFDNLGTITDRTDLSRIEIVSGNTVAFQDGSLTLATGGDIAVSAVRRALVENGAELDVSGAVGVRVAMESNALNINVQGNEQRDSPGNRDGKTLTNSDVWVDRRRLVYVPAGTNGYATDRWYTQGGLLEVGGYLANRGRTVGEWMAQGGTVTVTGGDLVTRAGSGINLSGGTIDVQSGGIRQTWVKAADGRLYELSSAPGDLLYAGLYHGYELGSKRWGHTDYHFSPLIGAASRDEPGYTVGRDAGKLVVATGNALLEGKLIGAVYQGDTQNRAPQAGLDGFNQSQLALARGAELVIGKYEPRYDAGAGVLRYAYSPTLERVTLAATPRALAANVTLDEAVDDARKGRLELDAAVLGAMKLGAVRIAARQGIGVESALQVAAGGEIVLYAPAVEVRANLVARGGTLRLGNVLAQPEFEGDKIAVKDVALAVPDGVLGGIRVRDGAVLDARGLIADLRTAGADPSAAAYADGGKVSLRSTSNVTLERGTLIDVTSGGVVRPDASVAGGRGGSVHLGSGLAGTGLGDPLAVLTLDGEIRGHGVKGGGTLDIESASAISIGGKLLDKAGLLDKGRSALADLVTAEDLRVAAGEPLPADYSYRETLARPGERLGAPPIFFGLVLAADWTLPYASPVAGGNPYYISYRVPGEDVPHQLEVKTAKDAMGRVYVIPAGATIISPSAYGEISIDYVVPAQVFPHGVPVAAHTRIARAGSSLPFEVVVPKGSVIPAGTVVVQPIAVGGTTELATGLFQSGFADYRVRALRGVAVQDGVRLDVVQPVVAPEALLRAASDPSGAMPAPWLPERYLADAVARKVTQRQGASLLLAGGLANDIAKPGDGGNVHVGQDAVITVDPGQSIALSSRGNLMVNGTLRAQGGRISLMGPQSSRGELDKGGLLADGSGAERRIEVGANALLDVSAASHTALDAQGRPYGVLGQGGRIVVGGTVQESGSRALASDAFVVIRQGAVLDASGSSARFDVDGGGVRTLVSDGGAISLASARGLYLDGSLRAREGGAGASGGHLTVALEAPLYEENNVTDPRLLSVRELQVAQRRESAATPDVLEYGHARLGVNQVGEGGFAALTLYGNGPVTFAGDVDLAMSRELRLYSGALAVAGGAAATSKVSLSAPYLLLAGITDTNPNPDGYARPSYRGGFGARAPLASLTASARLIDIKGEVTLGLDRKVSLRGLPLRAERAGFGQLNVVSSGDIRFVATESINPTWQTQLLSPGDILLRADQIYPATGVGARVLAGRTDENTYDPDSRLTIRRYDPQAARPAVPYSVFGRLTLGAATIEQQGIVRAPLGSITLGTDPVSAGFGYQVTTKNIVLSPGSLTSVSAAGLVMPYGGTVDGVSYLYRGQPVTFAGAGTGPAITLSGERVAVEAGAALDLSGGGELTGAGFIPGRGGSTDARYHPLMQIGSGGFVLPGLAGNPVYAIVPGYAGAYAPSEATGAVDPRIGQQITLQSGEVPGLAAGRYTLLPSSYALLPGAFRVEINGASTGAAPSRTLALRNGSYSAQGVLSVAGTGIADSLASQLIITPADVLRRYSQYNETGYAGFVRAQGALNGGIRALLPADAKTLAIRLPSSRDSALRFEGAADFTPGKDGYGGSASLVTSHGNGLGVGSLEILGDGASATAGFDGASVRARDLDAIGAARLTIGGGLSSTYSDGRDGKNTSNYLNIVRQTGTVILRDGAILRAPEVFLIAANPQGGIVIEAGAGIRTVGRGKPAYDSTNGYIYRPRDASVVAASNGRIDMLPPVRENNQAASGPVSIGVCGAVCTGSAELYAEGSLIAVTRADFRMSDTVRYGARDLTLAVGAVNAGSREALAAAAAQGILTPGLALNQALLDRLLQGDTAYGVPALERLVLSASESFNLYGTVSLDTTDPATGKARLANLVLSTPAIYGAGGAGDTAVIKTGTFTWAGTGGAAPAPVANGRGTGAGRLAVEAGVIEFGYGPTARPTGIDDASRTVLGFADVAFSARERITANQKGSLAVYAAQNATPDGLRYSGGNLTLSAPLVTGAGGSVNRITAGGALRVVAPAGGAADVGAVQTGAELSLGGDSVFLDTAVALPSGKLTVKAAGDVTLGNAARLDLAGRDIALFDAHRYTWGGDVTLHSTAGSVIQAAGSLIDLSARNNHAGLLTVIALGDTARVELQGNLKGTTSGHYDAGGTLVPWRAGGVNLRTTALGGGANLTDAFGALNARLNEAGFTGERSFQFRQGDLTVGDGLRAREINLSLDGGHLTVTGLVDASGEQTGSIRLAARDGLTVAGGARLDAHGTQLRLDSRGAIIDAPNRAIVELDAGRGTLTLEKGASIDLRHGTDDARVRANPALLDGRARGTLDLIAPRIDANGQVGAAAATYGDIALVTGPNLDIQGAKSIAVYGRQVYNDAPFNDTAKGETSASGRPYQIINTSYLNGKHENSKDFITKALASGRLTSRLAGLSTASYRDVLHVRPAVEIVSATPGGDLIVSGDLDLSGYRYASLNPAFAPTAVYGSGEPGALTLRAGGDLSIYGSITDGFAPPPATPDDNGWWLVPGKQAFGGDVVIPVPGVKLADGTVYPAGKTLNYAIAAKDVTLPAGTTLPTDIVLSAGLTLPAGSVLAADALAADGQVLLARGTVVGPGGLSLPVGARLQTGTRLPVDVKLVSLTWSKGTTLPASIVLSAGLTLPAKSVLSTDVLSADGRVLLARGTEVGQDGLVLPTGARLQAGTLLPVDVTQASLTWPKGAPLPVAMTQQGELTLPVGALIASGTSVVLPDDSPGVDLRPRGADGMVISRSNWAVAAMLPDGSSSWNLRLTAGADTGAADSRLTRPEAGGSVQAADTHYTAKLEKTMTGGTKVYVWADPNNFNGKPGEPVGPEFLDDEPGHFPEHYNVCLWEPQQCVLASINGVERVKATPKSPVFSVLRTGTGDLDIAAAGSFSMQSPYGVYTAGSPTHLGDATLDARYNPARGKVAADGTVLGGNAGDLAPAYEALVSGDSRLDRAWYPDGGGNLRVTVGGDLTGDSWGSTPQLPRGSAGTGNWLWRQGGADRPVAWWINFGTYTFDPAADPANTFALWPAVTGFTGLGTLGGGNATVRVGGNAGMIERRSELDDEAPRSQGVVLAIGGTGRMRGSGQLTQTGGGDLELRIGGGWNSDENARLKAYFGAAVQTHELYGGLINLRGAVDMAAGRVGTVRLIYGMNGAYAIQDGREVRIPDPYVTSQSLATGGLMLTPGDAAISVASRGDLVLGGTADAGLARTASYLPFTSDAGKGEAGLSWFTLWTGRTAVRLLAAGGNLAFDTRAGEYAFGNPPAGYAYLPNGGWFLLPGQVSAAAVQGGVYYGRSAAYQHTGSNLWNNGGLLQVPLGVRRLELLAGGSIYGGGYAISQSGADAASMATVTQPGFAGFVSLNKNLIFINTSPYAPAVAVDKLPLFAFGVNSVGREAGMGEGSGEASRFYAVNGDIVGLRTGTVVKFPTSIAAGIRAGQTDYVAAGPVAVRAGRDIVYTGTRADETLMSISDFFAVPNNLATVSGNLIVHTRANDVSVIEAGRDILYANFTVAGPGTLEMSAGRHIVQNDLASLTSIGPVAEGDKRPGAGIAVLAGVGAGGANYAGLLSRYLDAANLAATGTPLADQPGKVAKTYEAELVEWLGQRYGFTGNAEEARRYLATLAPEQQRIFAREVYFAELRAGGREYNDAKGPRYGSYLRGRNAVAALFPAQDAAGKALAYGGSLLMYGGSGIRTLLGGDIQVLTPGGGQTYGLEGVAPPSTAGVVTQGRGDIRLYSRDSILLGQSRLMTTFGGSILAWSAEGDINAGRGSKTTVVYTPPRRVYDNVGNVTISPTVPSTGAGIATLNPIPEVPAGDVDLIAPLGTIDAGEAGIRVSGNVNVAAMQVANAANIQVQGKSSGVPMAASVNVGAQASASAASSSATQAAGDVMRRQQSAARQNQASQVSVQILGFGNEAL</sequence>
<keyword evidence="9" id="KW-1185">Reference proteome</keyword>
<feature type="coiled-coil region" evidence="4">
    <location>
        <begin position="73"/>
        <end position="100"/>
    </location>
</feature>
<accession>A0A918NX95</accession>
<dbReference type="InterPro" id="IPR008638">
    <property type="entry name" value="FhaB/CdiA-like_TPS"/>
</dbReference>
<evidence type="ECO:0000313" key="9">
    <source>
        <dbReference type="Proteomes" id="UP000645257"/>
    </source>
</evidence>
<dbReference type="EMBL" id="BMYX01000001">
    <property type="protein sequence ID" value="GGY04320.1"/>
    <property type="molecule type" value="Genomic_DNA"/>
</dbReference>